<dbReference type="PROSITE" id="PS51257">
    <property type="entry name" value="PROKAR_LIPOPROTEIN"/>
    <property type="match status" value="1"/>
</dbReference>
<organism evidence="2 3">
    <name type="scientific">Aeromonas popoffii</name>
    <dbReference type="NCBI Taxonomy" id="70856"/>
    <lineage>
        <taxon>Bacteria</taxon>
        <taxon>Pseudomonadati</taxon>
        <taxon>Pseudomonadota</taxon>
        <taxon>Gammaproteobacteria</taxon>
        <taxon>Aeromonadales</taxon>
        <taxon>Aeromonadaceae</taxon>
        <taxon>Aeromonas</taxon>
    </lineage>
</organism>
<evidence type="ECO:0000313" key="3">
    <source>
        <dbReference type="Proteomes" id="UP000675653"/>
    </source>
</evidence>
<sequence>MNMKIKVLTLLCCTLLSGCISRAAYNNIKHNYNHPPLDPPQQNRWLTIDGVIPPDVRMQIVSNYFSTKGCTRNSGDLATYFGLIYPKSGQYSVKVALDGGTRCGWQLDSIEISSEINDPNYYNARIPIANQFTALESGAATHTFVIREGKAEGNIGMVSLTPHYYPYASLLEINKKNPESKIKSTLWLNPVDTTSRINSNGRVSETDFYYRSGIVPTSLGVINFSPVVEHDYLVYGTTEGSKLKGNFIFRKYYPNGDVTENEPLRDYRYYEIKTKKKEPWKPIIPD</sequence>
<evidence type="ECO:0008006" key="4">
    <source>
        <dbReference type="Google" id="ProtNLM"/>
    </source>
</evidence>
<dbReference type="Proteomes" id="UP000675653">
    <property type="component" value="Unassembled WGS sequence"/>
</dbReference>
<name>A0ABS5GKP6_9GAMM</name>
<feature type="signal peptide" evidence="1">
    <location>
        <begin position="1"/>
        <end position="23"/>
    </location>
</feature>
<proteinExistence type="predicted"/>
<dbReference type="EMBL" id="JAGRZL010000006">
    <property type="protein sequence ID" value="MBR7627711.1"/>
    <property type="molecule type" value="Genomic_DNA"/>
</dbReference>
<evidence type="ECO:0000313" key="2">
    <source>
        <dbReference type="EMBL" id="MBR7627711.1"/>
    </source>
</evidence>
<accession>A0ABS5GKP6</accession>
<gene>
    <name evidence="2" type="ORF">KAT72_01345</name>
</gene>
<reference evidence="2 3" key="1">
    <citation type="submission" date="2021-04" db="EMBL/GenBank/DDBJ databases">
        <title>Draft Genome of Aeromonas popoffii ID682, isolated from a natural water source in Idaho.</title>
        <authorList>
            <person name="Testerman T."/>
            <person name="Graf J."/>
        </authorList>
    </citation>
    <scope>NUCLEOTIDE SEQUENCE [LARGE SCALE GENOMIC DNA]</scope>
    <source>
        <strain evidence="2 3">ID682</strain>
    </source>
</reference>
<keyword evidence="1" id="KW-0732">Signal</keyword>
<dbReference type="RefSeq" id="WP_212512491.1">
    <property type="nucleotide sequence ID" value="NZ_CAWQDX010000085.1"/>
</dbReference>
<evidence type="ECO:0000256" key="1">
    <source>
        <dbReference type="SAM" id="SignalP"/>
    </source>
</evidence>
<feature type="chain" id="PRO_5045875433" description="Lipoprotein" evidence="1">
    <location>
        <begin position="24"/>
        <end position="286"/>
    </location>
</feature>
<protein>
    <recommendedName>
        <fullName evidence="4">Lipoprotein</fullName>
    </recommendedName>
</protein>
<comment type="caution">
    <text evidence="2">The sequence shown here is derived from an EMBL/GenBank/DDBJ whole genome shotgun (WGS) entry which is preliminary data.</text>
</comment>
<keyword evidence="3" id="KW-1185">Reference proteome</keyword>